<reference evidence="4 5" key="1">
    <citation type="submission" date="2021-09" db="EMBL/GenBank/DDBJ databases">
        <title>Whole genome sequence of Nocardioides sp. GBK3QG-3.</title>
        <authorList>
            <person name="Tuo L."/>
        </authorList>
    </citation>
    <scope>NUCLEOTIDE SEQUENCE [LARGE SCALE GENOMIC DNA]</scope>
    <source>
        <strain evidence="4 5">GBK3QG-3</strain>
    </source>
</reference>
<comment type="caution">
    <text evidence="4">The sequence shown here is derived from an EMBL/GenBank/DDBJ whole genome shotgun (WGS) entry which is preliminary data.</text>
</comment>
<evidence type="ECO:0000259" key="3">
    <source>
        <dbReference type="PROSITE" id="PS50801"/>
    </source>
</evidence>
<proteinExistence type="inferred from homology"/>
<organism evidence="4 5">
    <name type="scientific">Nocardioides mangrovi</name>
    <dbReference type="NCBI Taxonomy" id="2874580"/>
    <lineage>
        <taxon>Bacteria</taxon>
        <taxon>Bacillati</taxon>
        <taxon>Actinomycetota</taxon>
        <taxon>Actinomycetes</taxon>
        <taxon>Propionibacteriales</taxon>
        <taxon>Nocardioidaceae</taxon>
        <taxon>Nocardioides</taxon>
    </lineage>
</organism>
<evidence type="ECO:0000313" key="4">
    <source>
        <dbReference type="EMBL" id="MBZ5736604.1"/>
    </source>
</evidence>
<gene>
    <name evidence="4" type="ORF">K8U61_00415</name>
</gene>
<dbReference type="InterPro" id="IPR058548">
    <property type="entry name" value="MlaB-like_STAS"/>
</dbReference>
<dbReference type="EMBL" id="JAIQZJ010000001">
    <property type="protein sequence ID" value="MBZ5736604.1"/>
    <property type="molecule type" value="Genomic_DNA"/>
</dbReference>
<name>A0ABS7U6V0_9ACTN</name>
<evidence type="ECO:0000313" key="5">
    <source>
        <dbReference type="Proteomes" id="UP000780875"/>
    </source>
</evidence>
<dbReference type="InterPro" id="IPR003658">
    <property type="entry name" value="Anti-sigma_ant"/>
</dbReference>
<keyword evidence="5" id="KW-1185">Reference proteome</keyword>
<evidence type="ECO:0000256" key="1">
    <source>
        <dbReference type="ARBA" id="ARBA00009013"/>
    </source>
</evidence>
<dbReference type="SUPFAM" id="SSF52091">
    <property type="entry name" value="SpoIIaa-like"/>
    <property type="match status" value="1"/>
</dbReference>
<dbReference type="NCBIfam" id="TIGR00377">
    <property type="entry name" value="ant_ant_sig"/>
    <property type="match status" value="1"/>
</dbReference>
<sequence length="104" mass="11616">MTMEIITDGPTLLLSGDFDVRSTMEVRNAIYDHLDGHDEDVVVDLTEVSTIDMTALRVLAVATREATRHGHHLTLRGCNPAVRRMLHLTRLIRVVEVERVAVSA</sequence>
<dbReference type="InterPro" id="IPR002645">
    <property type="entry name" value="STAS_dom"/>
</dbReference>
<protein>
    <recommendedName>
        <fullName evidence="2">Anti-sigma factor antagonist</fullName>
    </recommendedName>
</protein>
<feature type="domain" description="STAS" evidence="3">
    <location>
        <begin position="1"/>
        <end position="104"/>
    </location>
</feature>
<dbReference type="InterPro" id="IPR036513">
    <property type="entry name" value="STAS_dom_sf"/>
</dbReference>
<dbReference type="InterPro" id="IPR052746">
    <property type="entry name" value="MlaB_ABC_Transporter"/>
</dbReference>
<dbReference type="Pfam" id="PF13466">
    <property type="entry name" value="STAS_2"/>
    <property type="match status" value="1"/>
</dbReference>
<dbReference type="PANTHER" id="PTHR35849:SF2">
    <property type="entry name" value="BLR2341 PROTEIN"/>
    <property type="match status" value="1"/>
</dbReference>
<dbReference type="RefSeq" id="WP_224120979.1">
    <property type="nucleotide sequence ID" value="NZ_JAIQZJ010000001.1"/>
</dbReference>
<evidence type="ECO:0000256" key="2">
    <source>
        <dbReference type="RuleBase" id="RU003749"/>
    </source>
</evidence>
<dbReference type="Proteomes" id="UP000780875">
    <property type="component" value="Unassembled WGS sequence"/>
</dbReference>
<dbReference type="CDD" id="cd07043">
    <property type="entry name" value="STAS_anti-anti-sigma_factors"/>
    <property type="match status" value="1"/>
</dbReference>
<accession>A0ABS7U6V0</accession>
<dbReference type="Gene3D" id="3.30.750.24">
    <property type="entry name" value="STAS domain"/>
    <property type="match status" value="1"/>
</dbReference>
<dbReference type="PANTHER" id="PTHR35849">
    <property type="entry name" value="BLR2341 PROTEIN"/>
    <property type="match status" value="1"/>
</dbReference>
<comment type="similarity">
    <text evidence="1 2">Belongs to the anti-sigma-factor antagonist family.</text>
</comment>
<dbReference type="PROSITE" id="PS50801">
    <property type="entry name" value="STAS"/>
    <property type="match status" value="1"/>
</dbReference>